<sequence>MLLKILVRGNQISKLYTIYKYSPVVSGQTKAVLTLNSFQKGADGGGPSECDHKYHSDDKPVVALSTGWYYRGSSVTPLWDVTKTMINSLHVLITSLMPQKAVWKTLGVPEDEWGELDITWSDA</sequence>
<dbReference type="PANTHER" id="PTHR33191:SF58">
    <property type="entry name" value="RIPENING-RELATED PROTEIN 1"/>
    <property type="match status" value="1"/>
</dbReference>
<evidence type="ECO:0000313" key="4">
    <source>
        <dbReference type="EMBL" id="CAK9146992.1"/>
    </source>
</evidence>
<evidence type="ECO:0000256" key="3">
    <source>
        <dbReference type="ARBA" id="ARBA00022729"/>
    </source>
</evidence>
<evidence type="ECO:0000313" key="5">
    <source>
        <dbReference type="Proteomes" id="UP001642360"/>
    </source>
</evidence>
<dbReference type="GO" id="GO:0005576">
    <property type="term" value="C:extracellular region"/>
    <property type="evidence" value="ECO:0007669"/>
    <property type="project" value="UniProtKB-SubCell"/>
</dbReference>
<gene>
    <name evidence="4" type="ORF">ILEXP_LOCUS14870</name>
</gene>
<dbReference type="AlphaFoldDB" id="A0ABC8RQA1"/>
<reference evidence="4 5" key="1">
    <citation type="submission" date="2024-02" db="EMBL/GenBank/DDBJ databases">
        <authorList>
            <person name="Vignale AGUSTIN F."/>
            <person name="Sosa J E."/>
            <person name="Modenutti C."/>
        </authorList>
    </citation>
    <scope>NUCLEOTIDE SEQUENCE [LARGE SCALE GENOMIC DNA]</scope>
</reference>
<keyword evidence="5" id="KW-1185">Reference proteome</keyword>
<protein>
    <submittedName>
        <fullName evidence="4">Uncharacterized protein</fullName>
    </submittedName>
</protein>
<comment type="subcellular location">
    <subcellularLocation>
        <location evidence="1">Secreted</location>
    </subcellularLocation>
</comment>
<organism evidence="4 5">
    <name type="scientific">Ilex paraguariensis</name>
    <name type="common">yerba mate</name>
    <dbReference type="NCBI Taxonomy" id="185542"/>
    <lineage>
        <taxon>Eukaryota</taxon>
        <taxon>Viridiplantae</taxon>
        <taxon>Streptophyta</taxon>
        <taxon>Embryophyta</taxon>
        <taxon>Tracheophyta</taxon>
        <taxon>Spermatophyta</taxon>
        <taxon>Magnoliopsida</taxon>
        <taxon>eudicotyledons</taxon>
        <taxon>Gunneridae</taxon>
        <taxon>Pentapetalae</taxon>
        <taxon>asterids</taxon>
        <taxon>campanulids</taxon>
        <taxon>Aquifoliales</taxon>
        <taxon>Aquifoliaceae</taxon>
        <taxon>Ilex</taxon>
    </lineage>
</organism>
<dbReference type="PANTHER" id="PTHR33191">
    <property type="entry name" value="RIPENING-RELATED PROTEIN 2-RELATED"/>
    <property type="match status" value="1"/>
</dbReference>
<evidence type="ECO:0000256" key="1">
    <source>
        <dbReference type="ARBA" id="ARBA00004613"/>
    </source>
</evidence>
<evidence type="ECO:0000256" key="2">
    <source>
        <dbReference type="ARBA" id="ARBA00022525"/>
    </source>
</evidence>
<keyword evidence="3" id="KW-0732">Signal</keyword>
<comment type="caution">
    <text evidence="4">The sequence shown here is derived from an EMBL/GenBank/DDBJ whole genome shotgun (WGS) entry which is preliminary data.</text>
</comment>
<dbReference type="Proteomes" id="UP001642360">
    <property type="component" value="Unassembled WGS sequence"/>
</dbReference>
<accession>A0ABC8RQA1</accession>
<keyword evidence="2" id="KW-0964">Secreted</keyword>
<dbReference type="InterPro" id="IPR039271">
    <property type="entry name" value="Kiwellin-like"/>
</dbReference>
<name>A0ABC8RQA1_9AQUA</name>
<dbReference type="EMBL" id="CAUOFW020001635">
    <property type="protein sequence ID" value="CAK9146992.1"/>
    <property type="molecule type" value="Genomic_DNA"/>
</dbReference>
<dbReference type="Pfam" id="PF24300">
    <property type="entry name" value="KWL1"/>
    <property type="match status" value="1"/>
</dbReference>
<proteinExistence type="predicted"/>